<dbReference type="EMBL" id="AP035768">
    <property type="protein sequence ID" value="BFO13665.1"/>
    <property type="molecule type" value="Genomic_DNA"/>
</dbReference>
<sequence>MTHTDWPLWEVFVRSRRGLSHTHAGSLHAPDAELALRNARDLYTRRGEGVSLWVVPSSAITASSPDEKDPFFEPAADKPYRHPTFYEIPEGCGTCDDDPAKDTAHTAAALALGDDALVLSHRLGEWAGHAPVLEEELALANIALDLLGQARVLLSTAGDEDELAYLREERAFCNLQLVEQPNGDFAHTIARQLFFSTYQHLLYGELAAGDGPFAPLAGKAVKETAYHRDHAEQWTLRLGDGTDESHARTQRAVDALWRYTGEMFQPVEGVDVDWSGLETAWLEGSRRCCAGPPSPCPTARAARRGRPVRAGRACTPSPSAGCSPRCSTCTAAIRGRHGDHHPAGGGTAGDRRFGARPRTARTDPARAGCRTRGARARGRHRRGGADPDVHRLPGRRGDEPGHRARAA</sequence>
<organism evidence="2">
    <name type="scientific">Streptomyces haneummycinicus</name>
    <dbReference type="NCBI Taxonomy" id="3074435"/>
    <lineage>
        <taxon>Bacteria</taxon>
        <taxon>Bacillati</taxon>
        <taxon>Actinomycetota</taxon>
        <taxon>Actinomycetes</taxon>
        <taxon>Kitasatosporales</taxon>
        <taxon>Streptomycetaceae</taxon>
        <taxon>Streptomyces</taxon>
    </lineage>
</organism>
<dbReference type="NCBIfam" id="TIGR02157">
    <property type="entry name" value="PA_CoA_Oxy2"/>
    <property type="match status" value="1"/>
</dbReference>
<evidence type="ECO:0000313" key="2">
    <source>
        <dbReference type="EMBL" id="BFO13665.1"/>
    </source>
</evidence>
<feature type="region of interest" description="Disordered" evidence="1">
    <location>
        <begin position="336"/>
        <end position="407"/>
    </location>
</feature>
<dbReference type="NCBIfam" id="TIGR02158">
    <property type="entry name" value="PA_CoA_Oxy3"/>
    <property type="match status" value="1"/>
</dbReference>
<dbReference type="Gene3D" id="1.20.1260.10">
    <property type="match status" value="1"/>
</dbReference>
<proteinExistence type="predicted"/>
<dbReference type="Pfam" id="PF05138">
    <property type="entry name" value="PaaA_PaaC"/>
    <property type="match status" value="1"/>
</dbReference>
<dbReference type="InterPro" id="IPR009078">
    <property type="entry name" value="Ferritin-like_SF"/>
</dbReference>
<reference evidence="2" key="2">
    <citation type="submission" date="2024-07" db="EMBL/GenBank/DDBJ databases">
        <title>Streptomyces haneummycinica sp. nov., a new antibiotic-producing actinobacterium isolated from marine sediment.</title>
        <authorList>
            <person name="Uemura M."/>
            <person name="Hamada M."/>
            <person name="Hirano S."/>
            <person name="Kobayashi K."/>
            <person name="Ohshiro T."/>
            <person name="Kobayashi T."/>
            <person name="Terahara T."/>
        </authorList>
    </citation>
    <scope>NUCLEOTIDE SEQUENCE</scope>
    <source>
        <strain evidence="2">KM77-8</strain>
    </source>
</reference>
<dbReference type="PANTHER" id="PTHR30458:SF0">
    <property type="entry name" value="1,2-PHENYLACETYL-COA EPOXIDASE, SUBUNIT C"/>
    <property type="match status" value="1"/>
</dbReference>
<dbReference type="Gene3D" id="3.10.20.520">
    <property type="entry name" value="Phenylacetic acid degradation B"/>
    <property type="match status" value="1"/>
</dbReference>
<dbReference type="SUPFAM" id="SSF47240">
    <property type="entry name" value="Ferritin-like"/>
    <property type="match status" value="1"/>
</dbReference>
<dbReference type="InterPro" id="IPR007814">
    <property type="entry name" value="PaaA_PaaC"/>
</dbReference>
<dbReference type="InterPro" id="IPR038693">
    <property type="entry name" value="PaaB_sf"/>
</dbReference>
<dbReference type="GO" id="GO:0010124">
    <property type="term" value="P:phenylacetate catabolic process"/>
    <property type="evidence" value="ECO:0007669"/>
    <property type="project" value="InterPro"/>
</dbReference>
<feature type="compositionally biased region" description="Basic and acidic residues" evidence="1">
    <location>
        <begin position="383"/>
        <end position="407"/>
    </location>
</feature>
<dbReference type="InterPro" id="IPR012347">
    <property type="entry name" value="Ferritin-like"/>
</dbReference>
<dbReference type="GO" id="GO:0005829">
    <property type="term" value="C:cytosol"/>
    <property type="evidence" value="ECO:0007669"/>
    <property type="project" value="TreeGrafter"/>
</dbReference>
<dbReference type="InterPro" id="IPR052703">
    <property type="entry name" value="Aromatic_CoA_ox/epox"/>
</dbReference>
<dbReference type="InterPro" id="IPR011882">
    <property type="entry name" value="PaaC"/>
</dbReference>
<dbReference type="PANTHER" id="PTHR30458">
    <property type="entry name" value="PHENYLACETIC ACID DEGRADATION PROTEIN PAA"/>
    <property type="match status" value="1"/>
</dbReference>
<gene>
    <name evidence="2" type="ORF">SHKM778_00530</name>
</gene>
<reference evidence="2" key="1">
    <citation type="submission" date="2024-06" db="EMBL/GenBank/DDBJ databases">
        <authorList>
            <consortium name="consrtm"/>
            <person name="Uemura M."/>
            <person name="Terahara T."/>
        </authorList>
    </citation>
    <scope>NUCLEOTIDE SEQUENCE</scope>
    <source>
        <strain evidence="2">KM77-8</strain>
    </source>
</reference>
<accession>A0AAT9H8I7</accession>
<feature type="compositionally biased region" description="Basic residues" evidence="1">
    <location>
        <begin position="372"/>
        <end position="382"/>
    </location>
</feature>
<dbReference type="Pfam" id="PF06243">
    <property type="entry name" value="PaaB"/>
    <property type="match status" value="1"/>
</dbReference>
<protein>
    <submittedName>
        <fullName evidence="2">Uncharacterized protein</fullName>
    </submittedName>
</protein>
<dbReference type="InterPro" id="IPR009359">
    <property type="entry name" value="PaaB"/>
</dbReference>
<feature type="region of interest" description="Disordered" evidence="1">
    <location>
        <begin position="294"/>
        <end position="317"/>
    </location>
</feature>
<evidence type="ECO:0000256" key="1">
    <source>
        <dbReference type="SAM" id="MobiDB-lite"/>
    </source>
</evidence>
<name>A0AAT9H8I7_9ACTN</name>
<dbReference type="AlphaFoldDB" id="A0AAT9H8I7"/>